<dbReference type="Proteomes" id="UP000664360">
    <property type="component" value="Chromosome"/>
</dbReference>
<dbReference type="InterPro" id="IPR007710">
    <property type="entry name" value="Nucleoside_deoxyribTrfase"/>
</dbReference>
<dbReference type="Gene3D" id="3.40.50.450">
    <property type="match status" value="1"/>
</dbReference>
<reference evidence="1 2" key="1">
    <citation type="submission" date="2021-03" db="EMBL/GenBank/DDBJ databases">
        <authorList>
            <person name="Gilmore M.S."/>
            <person name="Schwartzman J."/>
            <person name="Van Tyne D."/>
            <person name="Martin M."/>
            <person name="Earl A.M."/>
            <person name="Manson A.L."/>
            <person name="Straub T."/>
            <person name="Salamzade R."/>
            <person name="Saavedra J."/>
            <person name="Lebreton F."/>
            <person name="Prichula J."/>
            <person name="Schaufler K."/>
            <person name="Gaca A."/>
            <person name="Sgardioli B."/>
            <person name="Wagenaar J."/>
            <person name="Strong T."/>
        </authorList>
    </citation>
    <scope>NUCLEOTIDE SEQUENCE [LARGE SCALE GENOMIC DNA]</scope>
    <source>
        <strain evidence="1 2">DIV1094</strain>
    </source>
</reference>
<name>A0ABZ2STD4_9ENTE</name>
<gene>
    <name evidence="1" type="ORF">DOK79_000319</name>
</gene>
<dbReference type="InterPro" id="IPR051239">
    <property type="entry name" value="2'-dNMP_N-hydrolase"/>
</dbReference>
<sequence length="146" mass="16891">MSYIYLAGPFFSEEQTERIARVEKALTANPTMDSFYSPRHHQHSNYEMFSEGWAQEVYERDMKELQAADLVVGILDFEHQTIDPGTAYELGVATMMDKPIIIFQEESVPTNLMITQSLHSYVKSIEAIETYDFKMLPKSVYKGEYL</sequence>
<dbReference type="EMBL" id="CP147250">
    <property type="protein sequence ID" value="WYJ78813.1"/>
    <property type="molecule type" value="Genomic_DNA"/>
</dbReference>
<dbReference type="Pfam" id="PF05014">
    <property type="entry name" value="Nuc_deoxyrib_tr"/>
    <property type="match status" value="1"/>
</dbReference>
<keyword evidence="2" id="KW-1185">Reference proteome</keyword>
<proteinExistence type="predicted"/>
<reference evidence="1 2" key="2">
    <citation type="submission" date="2024-03" db="EMBL/GenBank/DDBJ databases">
        <title>The Genome Sequence of Enterococcus sp. DIV1094.</title>
        <authorList>
            <consortium name="The Broad Institute Genomics Platform"/>
            <consortium name="The Broad Institute Microbial Omics Core"/>
            <consortium name="The Broad Institute Genomic Center for Infectious Diseases"/>
            <person name="Earl A."/>
            <person name="Manson A."/>
            <person name="Gilmore M."/>
            <person name="Schwartman J."/>
            <person name="Shea T."/>
            <person name="Abouelleil A."/>
            <person name="Cao P."/>
            <person name="Chapman S."/>
            <person name="Cusick C."/>
            <person name="Young S."/>
            <person name="Neafsey D."/>
            <person name="Nusbaum C."/>
            <person name="Birren B."/>
        </authorList>
    </citation>
    <scope>NUCLEOTIDE SEQUENCE [LARGE SCALE GENOMIC DNA]</scope>
    <source>
        <strain evidence="1 2">DIV1094</strain>
    </source>
</reference>
<dbReference type="PANTHER" id="PTHR15364:SF0">
    <property type="entry name" value="2'-DEOXYNUCLEOSIDE 5'-PHOSPHATE N-HYDROLASE 1"/>
    <property type="match status" value="1"/>
</dbReference>
<dbReference type="RefSeq" id="WP_206859517.1">
    <property type="nucleotide sequence ID" value="NZ_CP147250.1"/>
</dbReference>
<organism evidence="1 2">
    <name type="scientific">Candidatus Enterococcus mangumiae</name>
    <dbReference type="NCBI Taxonomy" id="2230878"/>
    <lineage>
        <taxon>Bacteria</taxon>
        <taxon>Bacillati</taxon>
        <taxon>Bacillota</taxon>
        <taxon>Bacilli</taxon>
        <taxon>Lactobacillales</taxon>
        <taxon>Enterococcaceae</taxon>
        <taxon>Enterococcus</taxon>
    </lineage>
</organism>
<accession>A0ABZ2STD4</accession>
<evidence type="ECO:0000313" key="2">
    <source>
        <dbReference type="Proteomes" id="UP000664360"/>
    </source>
</evidence>
<protein>
    <submittedName>
        <fullName evidence="1">Nucleoside 2-deoxyribosyltransferase</fullName>
    </submittedName>
</protein>
<dbReference type="SUPFAM" id="SSF52309">
    <property type="entry name" value="N-(deoxy)ribosyltransferase-like"/>
    <property type="match status" value="1"/>
</dbReference>
<evidence type="ECO:0000313" key="1">
    <source>
        <dbReference type="EMBL" id="WYJ78813.1"/>
    </source>
</evidence>
<dbReference type="PANTHER" id="PTHR15364">
    <property type="entry name" value="2'-DEOXYNUCLEOSIDE 5'-PHOSPHATE N-HYDROLASE 1"/>
    <property type="match status" value="1"/>
</dbReference>